<dbReference type="EMBL" id="JAWDGP010000283">
    <property type="protein sequence ID" value="KAK3801791.1"/>
    <property type="molecule type" value="Genomic_DNA"/>
</dbReference>
<feature type="region of interest" description="Disordered" evidence="1">
    <location>
        <begin position="140"/>
        <end position="229"/>
    </location>
</feature>
<organism evidence="2 3">
    <name type="scientific">Elysia crispata</name>
    <name type="common">lettuce slug</name>
    <dbReference type="NCBI Taxonomy" id="231223"/>
    <lineage>
        <taxon>Eukaryota</taxon>
        <taxon>Metazoa</taxon>
        <taxon>Spiralia</taxon>
        <taxon>Lophotrochozoa</taxon>
        <taxon>Mollusca</taxon>
        <taxon>Gastropoda</taxon>
        <taxon>Heterobranchia</taxon>
        <taxon>Euthyneura</taxon>
        <taxon>Panpulmonata</taxon>
        <taxon>Sacoglossa</taxon>
        <taxon>Placobranchoidea</taxon>
        <taxon>Plakobranchidae</taxon>
        <taxon>Elysia</taxon>
    </lineage>
</organism>
<accession>A0AAE1BA70</accession>
<dbReference type="AlphaFoldDB" id="A0AAE1BA70"/>
<evidence type="ECO:0000313" key="3">
    <source>
        <dbReference type="Proteomes" id="UP001283361"/>
    </source>
</evidence>
<proteinExistence type="predicted"/>
<feature type="compositionally biased region" description="Polar residues" evidence="1">
    <location>
        <begin position="431"/>
        <end position="442"/>
    </location>
</feature>
<dbReference type="Proteomes" id="UP001283361">
    <property type="component" value="Unassembled WGS sequence"/>
</dbReference>
<reference evidence="2" key="1">
    <citation type="journal article" date="2023" name="G3 (Bethesda)">
        <title>A reference genome for the long-term kleptoplast-retaining sea slug Elysia crispata morphotype clarki.</title>
        <authorList>
            <person name="Eastman K.E."/>
            <person name="Pendleton A.L."/>
            <person name="Shaikh M.A."/>
            <person name="Suttiyut T."/>
            <person name="Ogas R."/>
            <person name="Tomko P."/>
            <person name="Gavelis G."/>
            <person name="Widhalm J.R."/>
            <person name="Wisecaver J.H."/>
        </authorList>
    </citation>
    <scope>NUCLEOTIDE SEQUENCE</scope>
    <source>
        <strain evidence="2">ECLA1</strain>
    </source>
</reference>
<feature type="region of interest" description="Disordered" evidence="1">
    <location>
        <begin position="409"/>
        <end position="443"/>
    </location>
</feature>
<name>A0AAE1BA70_9GAST</name>
<sequence>MAAGNPVFLLCPHSTQQLQFSIGIPDLHTPDSLYGDDSASSSYVPFLTSSSKLSSSSSSSCSSSTSTPDQESVALPGCSSAALTVLVPSATLTASSGVVHNARSVTSTFSNPSSAFLARSNEVSTAVRYGASIEDWTRRDQSKGHWKQKNPTFKPSRTKNERRPDNLMFARPEAVPGGAKMTRSSSRRAKLSRVNDTVSVAGGSSHVHGQQTSTPLGRHPPSDSRPSTLALPSQTFSSIPPADSFSQRLLAGAVEAAQHLEETLAHVTDPPANSSYLDIPLNYELYLASSSQGQSLFPARSNGVDATVNSLNAQDYLPRFDVQRSLPLPPISTIRGIHPQQQHHHVGFVFDASVGQYPLKDVSHIPRNQGEVTRLFDKFSSSRNKILTAADVPTDEEVIVIDDEAEQTACDDATPVKSNDAAPSHEPNPPQSTSTVTNSSHKPTAASLSSFTISSTASGNVKSIYSHKDYLFPCRLANNASDYKSTCDRSRKYLRIDSNPSIVDGCLLESQGRLDQQVKPSDKNQSRITESGFNFSPAYLSSRRAGFDFGASNLGRNAGVSLDATLERQAGVKQSCSQGHPFGDGMAKPHYSSDDTLVTPSVFVFPSSEQVEISYETEAADHSLRALDQRSGRAKVSSSKKPCEGHTLELTPVSPPGKPPLAETCRTQDGLQTFQLLVNENGSVCPKTQEEGKKLTLSHIDRVFKTLLSSIDVSSRIALGYLQHY</sequence>
<feature type="region of interest" description="Disordered" evidence="1">
    <location>
        <begin position="49"/>
        <end position="71"/>
    </location>
</feature>
<evidence type="ECO:0000256" key="1">
    <source>
        <dbReference type="SAM" id="MobiDB-lite"/>
    </source>
</evidence>
<feature type="compositionally biased region" description="Low complexity" evidence="1">
    <location>
        <begin position="49"/>
        <end position="67"/>
    </location>
</feature>
<comment type="caution">
    <text evidence="2">The sequence shown here is derived from an EMBL/GenBank/DDBJ whole genome shotgun (WGS) entry which is preliminary data.</text>
</comment>
<feature type="region of interest" description="Disordered" evidence="1">
    <location>
        <begin position="631"/>
        <end position="659"/>
    </location>
</feature>
<keyword evidence="3" id="KW-1185">Reference proteome</keyword>
<protein>
    <submittedName>
        <fullName evidence="2">Uncharacterized protein</fullName>
    </submittedName>
</protein>
<evidence type="ECO:0000313" key="2">
    <source>
        <dbReference type="EMBL" id="KAK3801791.1"/>
    </source>
</evidence>
<gene>
    <name evidence="2" type="ORF">RRG08_048378</name>
</gene>